<proteinExistence type="predicted"/>
<gene>
    <name evidence="1" type="ORF">NQ176_g4658</name>
</gene>
<sequence length="121" mass="14082">MVNITDKIKEIEDEMKRTQKNKATGSSIVRSDTPRELYDALKPLCQSVDIWHTHYQHVLDSHQDVVEWVKGTGLRPFIDPLEPDQREAFLAAYLEQIKQRYPKNADASYQLEQKLMGARIL</sequence>
<protein>
    <submittedName>
        <fullName evidence="1">Uncharacterized protein</fullName>
    </submittedName>
</protein>
<organism evidence="1 2">
    <name type="scientific">Zarea fungicola</name>
    <dbReference type="NCBI Taxonomy" id="93591"/>
    <lineage>
        <taxon>Eukaryota</taxon>
        <taxon>Fungi</taxon>
        <taxon>Dikarya</taxon>
        <taxon>Ascomycota</taxon>
        <taxon>Pezizomycotina</taxon>
        <taxon>Sordariomycetes</taxon>
        <taxon>Hypocreomycetidae</taxon>
        <taxon>Hypocreales</taxon>
        <taxon>Cordycipitaceae</taxon>
        <taxon>Zarea</taxon>
    </lineage>
</organism>
<reference evidence="1" key="1">
    <citation type="submission" date="2022-08" db="EMBL/GenBank/DDBJ databases">
        <title>Genome Sequence of Lecanicillium fungicola.</title>
        <authorList>
            <person name="Buettner E."/>
        </authorList>
    </citation>
    <scope>NUCLEOTIDE SEQUENCE</scope>
    <source>
        <strain evidence="1">Babe33</strain>
    </source>
</reference>
<dbReference type="EMBL" id="JANJQO010000524">
    <property type="protein sequence ID" value="KAJ2976927.1"/>
    <property type="molecule type" value="Genomic_DNA"/>
</dbReference>
<dbReference type="Proteomes" id="UP001143910">
    <property type="component" value="Unassembled WGS sequence"/>
</dbReference>
<name>A0ACC1NC93_9HYPO</name>
<comment type="caution">
    <text evidence="1">The sequence shown here is derived from an EMBL/GenBank/DDBJ whole genome shotgun (WGS) entry which is preliminary data.</text>
</comment>
<accession>A0ACC1NC93</accession>
<keyword evidence="2" id="KW-1185">Reference proteome</keyword>
<evidence type="ECO:0000313" key="1">
    <source>
        <dbReference type="EMBL" id="KAJ2976927.1"/>
    </source>
</evidence>
<evidence type="ECO:0000313" key="2">
    <source>
        <dbReference type="Proteomes" id="UP001143910"/>
    </source>
</evidence>